<evidence type="ECO:0000313" key="2">
    <source>
        <dbReference type="EMBL" id="EPS32721.1"/>
    </source>
</evidence>
<accession>S7ZVD5</accession>
<proteinExistence type="predicted"/>
<dbReference type="OrthoDB" id="4312109at2759"/>
<dbReference type="HOGENOM" id="CLU_715914_0_0_1"/>
<dbReference type="Proteomes" id="UP000019376">
    <property type="component" value="Unassembled WGS sequence"/>
</dbReference>
<dbReference type="EMBL" id="KB644414">
    <property type="protein sequence ID" value="EPS32721.1"/>
    <property type="molecule type" value="Genomic_DNA"/>
</dbReference>
<evidence type="ECO:0000313" key="3">
    <source>
        <dbReference type="Proteomes" id="UP000019376"/>
    </source>
</evidence>
<reference evidence="2 3" key="1">
    <citation type="journal article" date="2013" name="PLoS ONE">
        <title>Genomic and secretomic analyses reveal unique features of the lignocellulolytic enzyme system of Penicillium decumbens.</title>
        <authorList>
            <person name="Liu G."/>
            <person name="Zhang L."/>
            <person name="Wei X."/>
            <person name="Zou G."/>
            <person name="Qin Y."/>
            <person name="Ma L."/>
            <person name="Li J."/>
            <person name="Zheng H."/>
            <person name="Wang S."/>
            <person name="Wang C."/>
            <person name="Xun L."/>
            <person name="Zhao G.-P."/>
            <person name="Zhou Z."/>
            <person name="Qu Y."/>
        </authorList>
    </citation>
    <scope>NUCLEOTIDE SEQUENCE [LARGE SCALE GENOMIC DNA]</scope>
    <source>
        <strain evidence="3">114-2 / CGMCC 5302</strain>
    </source>
</reference>
<feature type="region of interest" description="Disordered" evidence="1">
    <location>
        <begin position="199"/>
        <end position="233"/>
    </location>
</feature>
<name>S7ZVD5_PENO1</name>
<feature type="region of interest" description="Disordered" evidence="1">
    <location>
        <begin position="44"/>
        <end position="71"/>
    </location>
</feature>
<gene>
    <name evidence="2" type="ORF">PDE_07681</name>
</gene>
<sequence>MENLEHASDEGHEMASQNTYAAIQPADFAKKTWAIGRTMKQTQQLQSTARELLKPPTTSPAPTSTALESTQNSLGRLRVLTSLSKTITFLTADDLAAARVSAMESLSRAIALKDQKLLARCQYWMGRVQFESDEMKEAMELFIAARSGLMDDDGPESETVQHYLDLSKRFMRKSQRKRERDQWPQYPVELGRIQLYSFPKKRKQEASTGKPVPHAGTEGKSGTWPKNSPHAGAMILPSDQHAWLIRDMADLSLTPQMRDLNRALDKVVIGMTNDDKSGQAGQPAPSPEEDLKPNVWKDAPASKPHRQRWVTMPPQPRLNAEFTMRCGPADLAPQAHPTTTSLKLPDETLLPRQDWDSQKTLMKQCAVTKAYLEREMELKALSKKKD</sequence>
<keyword evidence="3" id="KW-1185">Reference proteome</keyword>
<organism evidence="2 3">
    <name type="scientific">Penicillium oxalicum (strain 114-2 / CGMCC 5302)</name>
    <name type="common">Penicillium decumbens</name>
    <dbReference type="NCBI Taxonomy" id="933388"/>
    <lineage>
        <taxon>Eukaryota</taxon>
        <taxon>Fungi</taxon>
        <taxon>Dikarya</taxon>
        <taxon>Ascomycota</taxon>
        <taxon>Pezizomycotina</taxon>
        <taxon>Eurotiomycetes</taxon>
        <taxon>Eurotiomycetidae</taxon>
        <taxon>Eurotiales</taxon>
        <taxon>Aspergillaceae</taxon>
        <taxon>Penicillium</taxon>
    </lineage>
</organism>
<dbReference type="AlphaFoldDB" id="S7ZVD5"/>
<protein>
    <submittedName>
        <fullName evidence="2">Uncharacterized protein</fullName>
    </submittedName>
</protein>
<feature type="region of interest" description="Disordered" evidence="1">
    <location>
        <begin position="273"/>
        <end position="309"/>
    </location>
</feature>
<evidence type="ECO:0000256" key="1">
    <source>
        <dbReference type="SAM" id="MobiDB-lite"/>
    </source>
</evidence>